<dbReference type="SUPFAM" id="SSF88697">
    <property type="entry name" value="PUA domain-like"/>
    <property type="match status" value="1"/>
</dbReference>
<gene>
    <name evidence="2" type="ORF">R55214_HHFBAMCI_01572</name>
</gene>
<dbReference type="EMBL" id="CAUZMB010000014">
    <property type="protein sequence ID" value="CAK1254628.1"/>
    <property type="molecule type" value="Genomic_DNA"/>
</dbReference>
<name>A0ABM9N269_9LACO</name>
<evidence type="ECO:0000313" key="3">
    <source>
        <dbReference type="Proteomes" id="UP001314166"/>
    </source>
</evidence>
<reference evidence="2 3" key="1">
    <citation type="submission" date="2023-10" db="EMBL/GenBank/DDBJ databases">
        <authorList>
            <person name="Botero Cardona J."/>
        </authorList>
    </citation>
    <scope>NUCLEOTIDE SEQUENCE [LARGE SCALE GENOMIC DNA]</scope>
    <source>
        <strain evidence="2 3">R-55214</strain>
    </source>
</reference>
<dbReference type="RefSeq" id="WP_203619181.1">
    <property type="nucleotide sequence ID" value="NZ_CAUZLH010000002.1"/>
</dbReference>
<comment type="caution">
    <text evidence="2">The sequence shown here is derived from an EMBL/GenBank/DDBJ whole genome shotgun (WGS) entry which is preliminary data.</text>
</comment>
<dbReference type="Proteomes" id="UP001314166">
    <property type="component" value="Unassembled WGS sequence"/>
</dbReference>
<evidence type="ECO:0000313" key="2">
    <source>
        <dbReference type="EMBL" id="CAK1254628.1"/>
    </source>
</evidence>
<dbReference type="InterPro" id="IPR015947">
    <property type="entry name" value="PUA-like_sf"/>
</dbReference>
<accession>A0ABM9N269</accession>
<dbReference type="Gene3D" id="2.30.130.30">
    <property type="entry name" value="Hypothetical protein"/>
    <property type="match status" value="1"/>
</dbReference>
<proteinExistence type="predicted"/>
<sequence length="103" mass="12183">MKVHELKLDEKYFDLVDTGVKTFEIRKNDRDYQVGDLLALSRYDRENKSYKRKAYSSRSTIETSSIHRAETILREIIFMTDYEQKDGYVVLGISRYETGDVDD</sequence>
<organism evidence="2 3">
    <name type="scientific">Fructobacillus evanidus</name>
    <dbReference type="NCBI Taxonomy" id="3064281"/>
    <lineage>
        <taxon>Bacteria</taxon>
        <taxon>Bacillati</taxon>
        <taxon>Bacillota</taxon>
        <taxon>Bacilli</taxon>
        <taxon>Lactobacillales</taxon>
        <taxon>Lactobacillaceae</taxon>
        <taxon>Fructobacillus</taxon>
    </lineage>
</organism>
<dbReference type="Pfam" id="PF12961">
    <property type="entry name" value="DUF3850"/>
    <property type="match status" value="1"/>
</dbReference>
<dbReference type="InterPro" id="IPR039440">
    <property type="entry name" value="DUF3850"/>
</dbReference>
<protein>
    <recommendedName>
        <fullName evidence="1">DUF3850 domain-containing protein</fullName>
    </recommendedName>
</protein>
<keyword evidence="3" id="KW-1185">Reference proteome</keyword>
<feature type="domain" description="DUF3850" evidence="1">
    <location>
        <begin position="3"/>
        <end position="93"/>
    </location>
</feature>
<evidence type="ECO:0000259" key="1">
    <source>
        <dbReference type="Pfam" id="PF12961"/>
    </source>
</evidence>